<evidence type="ECO:0000313" key="7">
    <source>
        <dbReference type="EMBL" id="RID81770.1"/>
    </source>
</evidence>
<gene>
    <name evidence="7" type="ORF">D1953_19455</name>
</gene>
<keyword evidence="3" id="KW-0520">NAD</keyword>
<evidence type="ECO:0000313" key="8">
    <source>
        <dbReference type="Proteomes" id="UP000266016"/>
    </source>
</evidence>
<dbReference type="Gene3D" id="3.40.50.720">
    <property type="entry name" value="NAD(P)-binding Rossmann-like Domain"/>
    <property type="match status" value="2"/>
</dbReference>
<reference evidence="7 8" key="1">
    <citation type="submission" date="2018-08" db="EMBL/GenBank/DDBJ databases">
        <title>Bacillus jemisoniae sp. nov., Bacillus chryseoplanitiae sp. nov., Bacillus resnikiae sp. nov., and Bacillus frankliniae sp. nov., isolated from Viking spacecraft and associated surfaces.</title>
        <authorList>
            <person name="Seuylemezian A."/>
            <person name="Vaishampayan P."/>
        </authorList>
    </citation>
    <scope>NUCLEOTIDE SEQUENCE [LARGE SCALE GENOMIC DNA]</scope>
    <source>
        <strain evidence="7 8">MA001</strain>
    </source>
</reference>
<keyword evidence="2 4" id="KW-0560">Oxidoreductase</keyword>
<feature type="domain" description="D-isomer specific 2-hydroxyacid dehydrogenase NAD-binding" evidence="6">
    <location>
        <begin position="102"/>
        <end position="276"/>
    </location>
</feature>
<dbReference type="CDD" id="cd05300">
    <property type="entry name" value="2-Hacid_dh_1"/>
    <property type="match status" value="1"/>
</dbReference>
<feature type="domain" description="D-isomer specific 2-hydroxyacid dehydrogenase catalytic" evidence="5">
    <location>
        <begin position="3"/>
        <end position="300"/>
    </location>
</feature>
<dbReference type="SUPFAM" id="SSF52283">
    <property type="entry name" value="Formate/glycerate dehydrogenase catalytic domain-like"/>
    <property type="match status" value="1"/>
</dbReference>
<evidence type="ECO:0000259" key="6">
    <source>
        <dbReference type="Pfam" id="PF02826"/>
    </source>
</evidence>
<dbReference type="Proteomes" id="UP000266016">
    <property type="component" value="Unassembled WGS sequence"/>
</dbReference>
<name>A0A398B1D6_9BACI</name>
<evidence type="ECO:0000256" key="3">
    <source>
        <dbReference type="ARBA" id="ARBA00023027"/>
    </source>
</evidence>
<sequence length="314" mass="36079">MLIVSTITPSEEIQQHIKQAFPNVTFKYEEVWNDKSLAEAEVLITYGEDLTDEHIEKAKKLKWIMVMSAGLEKMPFKSIEERGILVTNARGIHKIPMAEYTFGMMLQYEKRLKQLIQQERDENWQRSIVTGELHGKSMLILGTGAIGGEIARLAKAFGMTTMGINRSGQIVEYIDILYKMEELLAVLPQADYIVSVLPSTKETRYILTKKHFQAMKSSAVFINIGRGDLVKEFVLLEALEKKEITHAILDVFKSEPLPRNHPYWNMENVTVTPHLSSQSDQYLPRCFVIFEKNLQEYVSNGKKYINVIDINRGY</sequence>
<dbReference type="GO" id="GO:0051287">
    <property type="term" value="F:NAD binding"/>
    <property type="evidence" value="ECO:0007669"/>
    <property type="project" value="InterPro"/>
</dbReference>
<evidence type="ECO:0000256" key="2">
    <source>
        <dbReference type="ARBA" id="ARBA00023002"/>
    </source>
</evidence>
<dbReference type="EMBL" id="QWVS01000059">
    <property type="protein sequence ID" value="RID81770.1"/>
    <property type="molecule type" value="Genomic_DNA"/>
</dbReference>
<dbReference type="InterPro" id="IPR006140">
    <property type="entry name" value="D-isomer_DH_NAD-bd"/>
</dbReference>
<keyword evidence="8" id="KW-1185">Reference proteome</keyword>
<comment type="caution">
    <text evidence="7">The sequence shown here is derived from an EMBL/GenBank/DDBJ whole genome shotgun (WGS) entry which is preliminary data.</text>
</comment>
<evidence type="ECO:0000256" key="4">
    <source>
        <dbReference type="RuleBase" id="RU003719"/>
    </source>
</evidence>
<accession>A0A398B1D6</accession>
<dbReference type="InterPro" id="IPR006139">
    <property type="entry name" value="D-isomer_2_OHA_DH_cat_dom"/>
</dbReference>
<protein>
    <submittedName>
        <fullName evidence="7">D-2-hydroxyacid dehydrogenase</fullName>
    </submittedName>
</protein>
<evidence type="ECO:0000256" key="1">
    <source>
        <dbReference type="ARBA" id="ARBA00005854"/>
    </source>
</evidence>
<evidence type="ECO:0000259" key="5">
    <source>
        <dbReference type="Pfam" id="PF00389"/>
    </source>
</evidence>
<dbReference type="AlphaFoldDB" id="A0A398B1D6"/>
<dbReference type="InterPro" id="IPR036291">
    <property type="entry name" value="NAD(P)-bd_dom_sf"/>
</dbReference>
<dbReference type="SUPFAM" id="SSF51735">
    <property type="entry name" value="NAD(P)-binding Rossmann-fold domains"/>
    <property type="match status" value="1"/>
</dbReference>
<dbReference type="PANTHER" id="PTHR43333">
    <property type="entry name" value="2-HACID_DH_C DOMAIN-CONTAINING PROTEIN"/>
    <property type="match status" value="1"/>
</dbReference>
<dbReference type="Pfam" id="PF02826">
    <property type="entry name" value="2-Hacid_dh_C"/>
    <property type="match status" value="1"/>
</dbReference>
<dbReference type="FunFam" id="3.40.50.720:FF:000363">
    <property type="entry name" value="D-isomer specific 2-hydroxyacid dehydrogenase"/>
    <property type="match status" value="1"/>
</dbReference>
<dbReference type="PANTHER" id="PTHR43333:SF1">
    <property type="entry name" value="D-ISOMER SPECIFIC 2-HYDROXYACID DEHYDROGENASE NAD-BINDING DOMAIN-CONTAINING PROTEIN"/>
    <property type="match status" value="1"/>
</dbReference>
<comment type="similarity">
    <text evidence="1 4">Belongs to the D-isomer specific 2-hydroxyacid dehydrogenase family.</text>
</comment>
<organism evidence="7 8">
    <name type="scientific">Peribacillus asahii</name>
    <dbReference type="NCBI Taxonomy" id="228899"/>
    <lineage>
        <taxon>Bacteria</taxon>
        <taxon>Bacillati</taxon>
        <taxon>Bacillota</taxon>
        <taxon>Bacilli</taxon>
        <taxon>Bacillales</taxon>
        <taxon>Bacillaceae</taxon>
        <taxon>Peribacillus</taxon>
    </lineage>
</organism>
<proteinExistence type="inferred from homology"/>
<dbReference type="Pfam" id="PF00389">
    <property type="entry name" value="2-Hacid_dh"/>
    <property type="match status" value="1"/>
</dbReference>
<dbReference type="RefSeq" id="WP_119118809.1">
    <property type="nucleotide sequence ID" value="NZ_QWVS01000059.1"/>
</dbReference>
<dbReference type="GO" id="GO:0016616">
    <property type="term" value="F:oxidoreductase activity, acting on the CH-OH group of donors, NAD or NADP as acceptor"/>
    <property type="evidence" value="ECO:0007669"/>
    <property type="project" value="InterPro"/>
</dbReference>